<accession>A0A843TW83</accession>
<dbReference type="Proteomes" id="UP000652761">
    <property type="component" value="Unassembled WGS sequence"/>
</dbReference>
<dbReference type="AlphaFoldDB" id="A0A843TW83"/>
<evidence type="ECO:0000313" key="3">
    <source>
        <dbReference type="Proteomes" id="UP000652761"/>
    </source>
</evidence>
<dbReference type="OrthoDB" id="786266at2759"/>
<organism evidence="2 3">
    <name type="scientific">Colocasia esculenta</name>
    <name type="common">Wild taro</name>
    <name type="synonym">Arum esculentum</name>
    <dbReference type="NCBI Taxonomy" id="4460"/>
    <lineage>
        <taxon>Eukaryota</taxon>
        <taxon>Viridiplantae</taxon>
        <taxon>Streptophyta</taxon>
        <taxon>Embryophyta</taxon>
        <taxon>Tracheophyta</taxon>
        <taxon>Spermatophyta</taxon>
        <taxon>Magnoliopsida</taxon>
        <taxon>Liliopsida</taxon>
        <taxon>Araceae</taxon>
        <taxon>Aroideae</taxon>
        <taxon>Colocasieae</taxon>
        <taxon>Colocasia</taxon>
    </lineage>
</organism>
<comment type="caution">
    <text evidence="2">The sequence shown here is derived from an EMBL/GenBank/DDBJ whole genome shotgun (WGS) entry which is preliminary data.</text>
</comment>
<evidence type="ECO:0000256" key="1">
    <source>
        <dbReference type="SAM" id="MobiDB-lite"/>
    </source>
</evidence>
<reference evidence="2" key="1">
    <citation type="submission" date="2017-07" db="EMBL/GenBank/DDBJ databases">
        <title>Taro Niue Genome Assembly and Annotation.</title>
        <authorList>
            <person name="Atibalentja N."/>
            <person name="Keating K."/>
            <person name="Fields C.J."/>
        </authorList>
    </citation>
    <scope>NUCLEOTIDE SEQUENCE</scope>
    <source>
        <strain evidence="2">Niue_2</strain>
        <tissue evidence="2">Leaf</tissue>
    </source>
</reference>
<gene>
    <name evidence="2" type="ORF">Taro_007724</name>
</gene>
<sequence>MKLNSIDAKEWVLQNEVEHWSHARFTESFNNWIHDVRSLLILQLIDKIRIQMMKMAALWDTPYYPKIPCNHAYATIGSNKEAVSQYVSAFYNTEVYRVANETNIQLIPTFDMSDPPQPSDVLIKPLSKKGCQEDRERGEYI</sequence>
<feature type="compositionally biased region" description="Basic and acidic residues" evidence="1">
    <location>
        <begin position="130"/>
        <end position="141"/>
    </location>
</feature>
<protein>
    <submittedName>
        <fullName evidence="2">Uncharacterized protein</fullName>
    </submittedName>
</protein>
<feature type="region of interest" description="Disordered" evidence="1">
    <location>
        <begin position="121"/>
        <end position="141"/>
    </location>
</feature>
<evidence type="ECO:0000313" key="2">
    <source>
        <dbReference type="EMBL" id="MQL75355.1"/>
    </source>
</evidence>
<dbReference type="EMBL" id="NMUH01000248">
    <property type="protein sequence ID" value="MQL75355.1"/>
    <property type="molecule type" value="Genomic_DNA"/>
</dbReference>
<name>A0A843TW83_COLES</name>
<proteinExistence type="predicted"/>
<keyword evidence="3" id="KW-1185">Reference proteome</keyword>